<evidence type="ECO:0000259" key="1">
    <source>
        <dbReference type="Pfam" id="PF14343"/>
    </source>
</evidence>
<accession>A0ABW8NJZ1</accession>
<reference evidence="2 3" key="1">
    <citation type="submission" date="2024-03" db="EMBL/GenBank/DDBJ databases">
        <title>High-quality draft genome sequence of Oceanobacter sp. wDCs-4.</title>
        <authorList>
            <person name="Dong C."/>
        </authorList>
    </citation>
    <scope>NUCLEOTIDE SEQUENCE [LARGE SCALE GENOMIC DNA]</scope>
    <source>
        <strain evidence="3">wDCs-4</strain>
    </source>
</reference>
<comment type="caution">
    <text evidence="2">The sequence shown here is derived from an EMBL/GenBank/DDBJ whole genome shotgun (WGS) entry which is preliminary data.</text>
</comment>
<keyword evidence="3" id="KW-1185">Reference proteome</keyword>
<dbReference type="GO" id="GO:0006508">
    <property type="term" value="P:proteolysis"/>
    <property type="evidence" value="ECO:0007669"/>
    <property type="project" value="UniProtKB-KW"/>
</dbReference>
<dbReference type="Pfam" id="PF14343">
    <property type="entry name" value="PrcB_C"/>
    <property type="match status" value="1"/>
</dbReference>
<evidence type="ECO:0000313" key="3">
    <source>
        <dbReference type="Proteomes" id="UP001620597"/>
    </source>
</evidence>
<sequence>MNPSTENQWLANSCRLLAIVATLLLGACASVAGSVVDLGSSRAEHSLHCGMPAGVTLKDDGSQVVIALGQRPTPGYQVMLDQSEMMDGVVLIRFHEQQPQQGMAVAQVMTSPCMVLTLPEEWQSMRVSSSDSGGVWQFYNPANPR</sequence>
<dbReference type="InterPro" id="IPR025748">
    <property type="entry name" value="PrcB_C_dom"/>
</dbReference>
<dbReference type="EMBL" id="JBBKTX010000015">
    <property type="protein sequence ID" value="MFK4753289.1"/>
    <property type="molecule type" value="Genomic_DNA"/>
</dbReference>
<proteinExistence type="predicted"/>
<evidence type="ECO:0000313" key="2">
    <source>
        <dbReference type="EMBL" id="MFK4753289.1"/>
    </source>
</evidence>
<keyword evidence="2" id="KW-0645">Protease</keyword>
<name>A0ABW8NJZ1_9GAMM</name>
<dbReference type="RefSeq" id="WP_416206345.1">
    <property type="nucleotide sequence ID" value="NZ_JBBKTX010000015.1"/>
</dbReference>
<keyword evidence="2" id="KW-0378">Hydrolase</keyword>
<feature type="domain" description="PrcB C-terminal" evidence="1">
    <location>
        <begin position="64"/>
        <end position="118"/>
    </location>
</feature>
<dbReference type="GO" id="GO:0008233">
    <property type="term" value="F:peptidase activity"/>
    <property type="evidence" value="ECO:0007669"/>
    <property type="project" value="UniProtKB-KW"/>
</dbReference>
<gene>
    <name evidence="2" type="ORF">WG929_12815</name>
</gene>
<dbReference type="Proteomes" id="UP001620597">
    <property type="component" value="Unassembled WGS sequence"/>
</dbReference>
<protein>
    <submittedName>
        <fullName evidence="2">Protease complex subunit PrcB family protein</fullName>
    </submittedName>
</protein>
<organism evidence="2 3">
    <name type="scientific">Oceanobacter antarcticus</name>
    <dbReference type="NCBI Taxonomy" id="3133425"/>
    <lineage>
        <taxon>Bacteria</taxon>
        <taxon>Pseudomonadati</taxon>
        <taxon>Pseudomonadota</taxon>
        <taxon>Gammaproteobacteria</taxon>
        <taxon>Oceanospirillales</taxon>
        <taxon>Oceanospirillaceae</taxon>
        <taxon>Oceanobacter</taxon>
    </lineage>
</organism>